<sequence>MKIYSFILLAVLFSITTGRIIHKRQTFYYDPELKKYAQTHAGTKYSHGTASLYGPEEWGKWYARTMMRWGGLSHFVPPH</sequence>
<feature type="chain" id="PRO_5005330421" evidence="1">
    <location>
        <begin position="19"/>
        <end position="79"/>
    </location>
</feature>
<accession>A0A0K0G2N5</accession>
<dbReference type="AlphaFoldDB" id="A0A0K0G2N5"/>
<keyword evidence="2" id="KW-1185">Reference proteome</keyword>
<evidence type="ECO:0000256" key="1">
    <source>
        <dbReference type="SAM" id="SignalP"/>
    </source>
</evidence>
<evidence type="ECO:0000313" key="3">
    <source>
        <dbReference type="WBParaSite" id="SVE_1898400.1"/>
    </source>
</evidence>
<evidence type="ECO:0000313" key="2">
    <source>
        <dbReference type="Proteomes" id="UP000035680"/>
    </source>
</evidence>
<proteinExistence type="predicted"/>
<organism evidence="2 3">
    <name type="scientific">Strongyloides venezuelensis</name>
    <name type="common">Threadworm</name>
    <dbReference type="NCBI Taxonomy" id="75913"/>
    <lineage>
        <taxon>Eukaryota</taxon>
        <taxon>Metazoa</taxon>
        <taxon>Ecdysozoa</taxon>
        <taxon>Nematoda</taxon>
        <taxon>Chromadorea</taxon>
        <taxon>Rhabditida</taxon>
        <taxon>Tylenchina</taxon>
        <taxon>Panagrolaimomorpha</taxon>
        <taxon>Strongyloidoidea</taxon>
        <taxon>Strongyloididae</taxon>
        <taxon>Strongyloides</taxon>
    </lineage>
</organism>
<reference evidence="2" key="1">
    <citation type="submission" date="2014-07" db="EMBL/GenBank/DDBJ databases">
        <authorList>
            <person name="Martin A.A"/>
            <person name="De Silva N."/>
        </authorList>
    </citation>
    <scope>NUCLEOTIDE SEQUENCE</scope>
</reference>
<dbReference type="Proteomes" id="UP000035680">
    <property type="component" value="Unassembled WGS sequence"/>
</dbReference>
<protein>
    <submittedName>
        <fullName evidence="3">Uncharacterized protein</fullName>
    </submittedName>
</protein>
<keyword evidence="1" id="KW-0732">Signal</keyword>
<name>A0A0K0G2N5_STRVS</name>
<dbReference type="WBParaSite" id="SVE_1898400.1">
    <property type="protein sequence ID" value="SVE_1898400.1"/>
    <property type="gene ID" value="SVE_1898400"/>
</dbReference>
<feature type="signal peptide" evidence="1">
    <location>
        <begin position="1"/>
        <end position="18"/>
    </location>
</feature>
<reference evidence="3" key="2">
    <citation type="submission" date="2015-08" db="UniProtKB">
        <authorList>
            <consortium name="WormBaseParasite"/>
        </authorList>
    </citation>
    <scope>IDENTIFICATION</scope>
</reference>